<dbReference type="CDD" id="cd01630">
    <property type="entry name" value="HAD_KDO-like"/>
    <property type="match status" value="1"/>
</dbReference>
<keyword evidence="5 7" id="KW-0378">Hydrolase</keyword>
<dbReference type="SFLD" id="SFLDS00003">
    <property type="entry name" value="Haloacid_Dehalogenase"/>
    <property type="match status" value="1"/>
</dbReference>
<comment type="similarity">
    <text evidence="2 7">Belongs to the KdsC family.</text>
</comment>
<evidence type="ECO:0000313" key="10">
    <source>
        <dbReference type="Proteomes" id="UP000063965"/>
    </source>
</evidence>
<keyword evidence="10" id="KW-1185">Reference proteome</keyword>
<dbReference type="NCBIfam" id="TIGR01662">
    <property type="entry name" value="HAD-SF-IIIA"/>
    <property type="match status" value="1"/>
</dbReference>
<dbReference type="Gene3D" id="3.40.50.1000">
    <property type="entry name" value="HAD superfamily/HAD-like"/>
    <property type="match status" value="1"/>
</dbReference>
<dbReference type="RefSeq" id="WP_048875090.1">
    <property type="nucleotide sequence ID" value="NZ_CP011126.1"/>
</dbReference>
<evidence type="ECO:0000256" key="5">
    <source>
        <dbReference type="ARBA" id="ARBA00022801"/>
    </source>
</evidence>
<dbReference type="InterPro" id="IPR050793">
    <property type="entry name" value="CMP-NeuNAc_synthase"/>
</dbReference>
<sequence>MEVVSLDKFRYIKLLILDVDGVLTDGRLWYSTDGEVLKVFHVQDGLGIKRLLQAGVEVAIISSRENQAVFRRAKELGISHVFQGERDKRIPYEELLSQLQLEEKEVAYVGDDLPDLSIMQRVGLAIAVANAVPAVHSSAHWSTTKRGGEGAVREVCDLILPSNQP</sequence>
<evidence type="ECO:0000256" key="7">
    <source>
        <dbReference type="PIRNR" id="PIRNR006118"/>
    </source>
</evidence>
<gene>
    <name evidence="8" type="ORF">CleRT_05080</name>
    <name evidence="9" type="ORF">CleRT_06520</name>
</gene>
<dbReference type="EC" id="3.1.3.45" evidence="7"/>
<dbReference type="EMBL" id="CP011126">
    <property type="protein sequence ID" value="AKQ33425.1"/>
    <property type="molecule type" value="Genomic_DNA"/>
</dbReference>
<evidence type="ECO:0000256" key="3">
    <source>
        <dbReference type="ARBA" id="ARBA00011881"/>
    </source>
</evidence>
<keyword evidence="7" id="KW-0448">Lipopolysaccharide biosynthesis</keyword>
<dbReference type="Pfam" id="PF08282">
    <property type="entry name" value="Hydrolase_3"/>
    <property type="match status" value="1"/>
</dbReference>
<evidence type="ECO:0000313" key="8">
    <source>
        <dbReference type="EMBL" id="AKQ33425.1"/>
    </source>
</evidence>
<dbReference type="InterPro" id="IPR010023">
    <property type="entry name" value="KdsC_fam"/>
</dbReference>
<dbReference type="PANTHER" id="PTHR21485">
    <property type="entry name" value="HAD SUPERFAMILY MEMBERS CMAS AND KDSC"/>
    <property type="match status" value="1"/>
</dbReference>
<evidence type="ECO:0000256" key="2">
    <source>
        <dbReference type="ARBA" id="ARBA00005893"/>
    </source>
</evidence>
<dbReference type="SUPFAM" id="SSF56784">
    <property type="entry name" value="HAD-like"/>
    <property type="match status" value="1"/>
</dbReference>
<evidence type="ECO:0000256" key="1">
    <source>
        <dbReference type="ARBA" id="ARBA00001946"/>
    </source>
</evidence>
<organism evidence="9 10">
    <name type="scientific">Candidatus Coxiella mudrowiae</name>
    <dbReference type="NCBI Taxonomy" id="2054173"/>
    <lineage>
        <taxon>Bacteria</taxon>
        <taxon>Pseudomonadati</taxon>
        <taxon>Pseudomonadota</taxon>
        <taxon>Gammaproteobacteria</taxon>
        <taxon>Legionellales</taxon>
        <taxon>Coxiellaceae</taxon>
        <taxon>Coxiella</taxon>
    </lineage>
</organism>
<dbReference type="InterPro" id="IPR036412">
    <property type="entry name" value="HAD-like_sf"/>
</dbReference>
<name>A0ABM5UU95_9COXI</name>
<evidence type="ECO:0000313" key="9">
    <source>
        <dbReference type="EMBL" id="AKQ33512.1"/>
    </source>
</evidence>
<dbReference type="SFLD" id="SFLDG01138">
    <property type="entry name" value="C1.6.2:_Deoxy-d-mannose-octulo"/>
    <property type="match status" value="1"/>
</dbReference>
<keyword evidence="6 7" id="KW-0460">Magnesium</keyword>
<dbReference type="PIRSF" id="PIRSF006118">
    <property type="entry name" value="KDO8-P_Ptase"/>
    <property type="match status" value="1"/>
</dbReference>
<proteinExistence type="inferred from homology"/>
<dbReference type="SFLD" id="SFLDG01136">
    <property type="entry name" value="C1.6:_Phosphoserine_Phosphatas"/>
    <property type="match status" value="1"/>
</dbReference>
<reference evidence="9 10" key="1">
    <citation type="journal article" date="2015" name="Genome Biol. Evol.">
        <title>Distinctive Genome Reduction Rates Revealed by Genomic Analyses of Two Coxiella-Like Endosymbionts in Ticks.</title>
        <authorList>
            <person name="Gottlieb Y."/>
            <person name="Lalzar I."/>
            <person name="Klasson L."/>
        </authorList>
    </citation>
    <scope>NUCLEOTIDE SEQUENCE [LARGE SCALE GENOMIC DNA]</scope>
    <source>
        <strain evidence="9 10">CRt</strain>
    </source>
</reference>
<protein>
    <recommendedName>
        <fullName evidence="7">3-deoxy-D-manno-octulosonate 8-phosphate phosphatase KdsC</fullName>
        <ecNumber evidence="7">3.1.3.45</ecNumber>
    </recommendedName>
    <alternativeName>
        <fullName evidence="7">KDO 8-P phosphatase</fullName>
    </alternativeName>
</protein>
<evidence type="ECO:0000256" key="6">
    <source>
        <dbReference type="ARBA" id="ARBA00022842"/>
    </source>
</evidence>
<keyword evidence="4 7" id="KW-0479">Metal-binding</keyword>
<comment type="function">
    <text evidence="7">Catalyzes the hydrolysis of 3-deoxy-D-manno-octulosonate 8-phosphate (KDO 8-P) to 3-deoxy-D-manno-octulosonate (KDO) and inorganic phosphate.</text>
</comment>
<dbReference type="PANTHER" id="PTHR21485:SF3">
    <property type="entry name" value="N-ACYLNEURAMINATE CYTIDYLYLTRANSFERASE"/>
    <property type="match status" value="1"/>
</dbReference>
<dbReference type="InterPro" id="IPR006549">
    <property type="entry name" value="HAD-SF_hydro_IIIA"/>
</dbReference>
<comment type="cofactor">
    <cofactor evidence="1 7">
        <name>Mg(2+)</name>
        <dbReference type="ChEBI" id="CHEBI:18420"/>
    </cofactor>
</comment>
<comment type="subunit">
    <text evidence="3 7">Homotetramer.</text>
</comment>
<dbReference type="EMBL" id="CP011126">
    <property type="protein sequence ID" value="AKQ33512.1"/>
    <property type="molecule type" value="Genomic_DNA"/>
</dbReference>
<accession>A0ABM5UU95</accession>
<evidence type="ECO:0000256" key="4">
    <source>
        <dbReference type="ARBA" id="ARBA00022723"/>
    </source>
</evidence>
<comment type="catalytic activity">
    <reaction evidence="7">
        <text>3-deoxy-alpha-D-manno-2-octulosonate-8-phosphate + H2O = 3-deoxy-alpha-D-manno-oct-2-ulosonate + phosphate</text>
        <dbReference type="Rhea" id="RHEA:11500"/>
        <dbReference type="ChEBI" id="CHEBI:15377"/>
        <dbReference type="ChEBI" id="CHEBI:43474"/>
        <dbReference type="ChEBI" id="CHEBI:85985"/>
        <dbReference type="ChEBI" id="CHEBI:85986"/>
        <dbReference type="EC" id="3.1.3.45"/>
    </reaction>
</comment>
<dbReference type="NCBIfam" id="TIGR01670">
    <property type="entry name" value="KdsC-phosphatas"/>
    <property type="match status" value="1"/>
</dbReference>
<dbReference type="Proteomes" id="UP000063965">
    <property type="component" value="Chromosome"/>
</dbReference>
<dbReference type="InterPro" id="IPR023214">
    <property type="entry name" value="HAD_sf"/>
</dbReference>